<evidence type="ECO:0000256" key="1">
    <source>
        <dbReference type="SAM" id="MobiDB-lite"/>
    </source>
</evidence>
<proteinExistence type="predicted"/>
<feature type="compositionally biased region" description="Basic and acidic residues" evidence="1">
    <location>
        <begin position="60"/>
        <end position="69"/>
    </location>
</feature>
<dbReference type="EMBL" id="MLFT02001434">
    <property type="protein sequence ID" value="PHT25686.1"/>
    <property type="molecule type" value="Genomic_DNA"/>
</dbReference>
<protein>
    <submittedName>
        <fullName evidence="2">Uncharacterized protein</fullName>
    </submittedName>
</protein>
<accession>A0A2G2UY63</accession>
<dbReference type="InterPro" id="IPR044792">
    <property type="entry name" value="TAR1"/>
</dbReference>
<dbReference type="AlphaFoldDB" id="A0A2G2UY63"/>
<evidence type="ECO:0000313" key="3">
    <source>
        <dbReference type="Proteomes" id="UP000224567"/>
    </source>
</evidence>
<dbReference type="PANTHER" id="PTHR47188:SF1">
    <property type="entry name" value="PROTEIN TAR1"/>
    <property type="match status" value="1"/>
</dbReference>
<name>A0A2G2UY63_CAPBA</name>
<organism evidence="2 3">
    <name type="scientific">Capsicum baccatum</name>
    <name type="common">Peruvian pepper</name>
    <dbReference type="NCBI Taxonomy" id="33114"/>
    <lineage>
        <taxon>Eukaryota</taxon>
        <taxon>Viridiplantae</taxon>
        <taxon>Streptophyta</taxon>
        <taxon>Embryophyta</taxon>
        <taxon>Tracheophyta</taxon>
        <taxon>Spermatophyta</taxon>
        <taxon>Magnoliopsida</taxon>
        <taxon>eudicotyledons</taxon>
        <taxon>Gunneridae</taxon>
        <taxon>Pentapetalae</taxon>
        <taxon>asterids</taxon>
        <taxon>lamiids</taxon>
        <taxon>Solanales</taxon>
        <taxon>Solanaceae</taxon>
        <taxon>Solanoideae</taxon>
        <taxon>Capsiceae</taxon>
        <taxon>Capsicum</taxon>
    </lineage>
</organism>
<feature type="compositionally biased region" description="Polar residues" evidence="1">
    <location>
        <begin position="37"/>
        <end position="56"/>
    </location>
</feature>
<reference evidence="2 3" key="1">
    <citation type="journal article" date="2017" name="Genome Biol.">
        <title>New reference genome sequences of hot pepper reveal the massive evolution of plant disease-resistance genes by retroduplication.</title>
        <authorList>
            <person name="Kim S."/>
            <person name="Park J."/>
            <person name="Yeom S.I."/>
            <person name="Kim Y.M."/>
            <person name="Seo E."/>
            <person name="Kim K.T."/>
            <person name="Kim M.S."/>
            <person name="Lee J.M."/>
            <person name="Cheong K."/>
            <person name="Shin H.S."/>
            <person name="Kim S.B."/>
            <person name="Han K."/>
            <person name="Lee J."/>
            <person name="Park M."/>
            <person name="Lee H.A."/>
            <person name="Lee H.Y."/>
            <person name="Lee Y."/>
            <person name="Oh S."/>
            <person name="Lee J.H."/>
            <person name="Choi E."/>
            <person name="Choi E."/>
            <person name="Lee S.E."/>
            <person name="Jeon J."/>
            <person name="Kim H."/>
            <person name="Choi G."/>
            <person name="Song H."/>
            <person name="Lee J."/>
            <person name="Lee S.C."/>
            <person name="Kwon J.K."/>
            <person name="Lee H.Y."/>
            <person name="Koo N."/>
            <person name="Hong Y."/>
            <person name="Kim R.W."/>
            <person name="Kang W.H."/>
            <person name="Huh J.H."/>
            <person name="Kang B.C."/>
            <person name="Yang T.J."/>
            <person name="Lee Y.H."/>
            <person name="Bennetzen J.L."/>
            <person name="Choi D."/>
        </authorList>
    </citation>
    <scope>NUCLEOTIDE SEQUENCE [LARGE SCALE GENOMIC DNA]</scope>
    <source>
        <strain evidence="3">cv. PBC81</strain>
    </source>
</reference>
<gene>
    <name evidence="2" type="ORF">CQW23_34690</name>
</gene>
<dbReference type="GO" id="GO:0043457">
    <property type="term" value="P:regulation of cellular respiration"/>
    <property type="evidence" value="ECO:0007669"/>
    <property type="project" value="InterPro"/>
</dbReference>
<keyword evidence="3" id="KW-1185">Reference proteome</keyword>
<reference evidence="3" key="2">
    <citation type="journal article" date="2017" name="J. Anim. Genet.">
        <title>Multiple reference genome sequences of hot pepper reveal the massive evolution of plant disease resistance genes by retroduplication.</title>
        <authorList>
            <person name="Kim S."/>
            <person name="Park J."/>
            <person name="Yeom S.-I."/>
            <person name="Kim Y.-M."/>
            <person name="Seo E."/>
            <person name="Kim K.-T."/>
            <person name="Kim M.-S."/>
            <person name="Lee J.M."/>
            <person name="Cheong K."/>
            <person name="Shin H.-S."/>
            <person name="Kim S.-B."/>
            <person name="Han K."/>
            <person name="Lee J."/>
            <person name="Park M."/>
            <person name="Lee H.-A."/>
            <person name="Lee H.-Y."/>
            <person name="Lee Y."/>
            <person name="Oh S."/>
            <person name="Lee J.H."/>
            <person name="Choi E."/>
            <person name="Choi E."/>
            <person name="Lee S.E."/>
            <person name="Jeon J."/>
            <person name="Kim H."/>
            <person name="Choi G."/>
            <person name="Song H."/>
            <person name="Lee J."/>
            <person name="Lee S.-C."/>
            <person name="Kwon J.-K."/>
            <person name="Lee H.-Y."/>
            <person name="Koo N."/>
            <person name="Hong Y."/>
            <person name="Kim R.W."/>
            <person name="Kang W.-H."/>
            <person name="Huh J.H."/>
            <person name="Kang B.-C."/>
            <person name="Yang T.-J."/>
            <person name="Lee Y.-H."/>
            <person name="Bennetzen J.L."/>
            <person name="Choi D."/>
        </authorList>
    </citation>
    <scope>NUCLEOTIDE SEQUENCE [LARGE SCALE GENOMIC DNA]</scope>
    <source>
        <strain evidence="3">cv. PBC81</strain>
    </source>
</reference>
<dbReference type="PANTHER" id="PTHR47188">
    <property type="entry name" value="PROTEIN TAR1"/>
    <property type="match status" value="1"/>
</dbReference>
<feature type="region of interest" description="Disordered" evidence="1">
    <location>
        <begin position="1"/>
        <end position="69"/>
    </location>
</feature>
<evidence type="ECO:0000313" key="2">
    <source>
        <dbReference type="EMBL" id="PHT25686.1"/>
    </source>
</evidence>
<dbReference type="Proteomes" id="UP000224567">
    <property type="component" value="Unassembled WGS sequence"/>
</dbReference>
<comment type="caution">
    <text evidence="2">The sequence shown here is derived from an EMBL/GenBank/DDBJ whole genome shotgun (WGS) entry which is preliminary data.</text>
</comment>
<sequence length="177" mass="19299">MLTLEPFSEDQGRSAVHPSGRSHQSASLRLTGYSPVDSHTFQTPWSVFQDGSNGEPTGQRPERADAEARRMRALPATIEETSEHLSAKGSWSPDERRVVAATAKRVELQPPLVATSVDVDSHLGQPRARGAREASIRPAMTARLVIEARCEGATQCVMPRQTCPRPNGFGSNLRSKN</sequence>